<name>A0A917JU62_9GAMM</name>
<evidence type="ECO:0000313" key="2">
    <source>
        <dbReference type="EMBL" id="GGI87229.1"/>
    </source>
</evidence>
<dbReference type="Proteomes" id="UP000630149">
    <property type="component" value="Unassembled WGS sequence"/>
</dbReference>
<evidence type="ECO:0000256" key="1">
    <source>
        <dbReference type="SAM" id="Phobius"/>
    </source>
</evidence>
<dbReference type="EMBL" id="BMOB01000006">
    <property type="protein sequence ID" value="GGI87229.1"/>
    <property type="molecule type" value="Genomic_DNA"/>
</dbReference>
<accession>A0A917JU62</accession>
<keyword evidence="1" id="KW-1133">Transmembrane helix</keyword>
<feature type="transmembrane region" description="Helical" evidence="1">
    <location>
        <begin position="50"/>
        <end position="68"/>
    </location>
</feature>
<gene>
    <name evidence="2" type="ORF">GCM10007966_14960</name>
</gene>
<organism evidence="2 3">
    <name type="scientific">Legionella impletisoli</name>
    <dbReference type="NCBI Taxonomy" id="343510"/>
    <lineage>
        <taxon>Bacteria</taxon>
        <taxon>Pseudomonadati</taxon>
        <taxon>Pseudomonadota</taxon>
        <taxon>Gammaproteobacteria</taxon>
        <taxon>Legionellales</taxon>
        <taxon>Legionellaceae</taxon>
        <taxon>Legionella</taxon>
    </lineage>
</organism>
<keyword evidence="1" id="KW-0812">Transmembrane</keyword>
<reference evidence="2" key="1">
    <citation type="journal article" date="2014" name="Int. J. Syst. Evol. Microbiol.">
        <title>Complete genome sequence of Corynebacterium casei LMG S-19264T (=DSM 44701T), isolated from a smear-ripened cheese.</title>
        <authorList>
            <consortium name="US DOE Joint Genome Institute (JGI-PGF)"/>
            <person name="Walter F."/>
            <person name="Albersmeier A."/>
            <person name="Kalinowski J."/>
            <person name="Ruckert C."/>
        </authorList>
    </citation>
    <scope>NUCLEOTIDE SEQUENCE</scope>
    <source>
        <strain evidence="2">JCM 13919</strain>
    </source>
</reference>
<sequence length="72" mass="8053">MLGASKPKDTAYEVLYNGINKNLCALMILPCNGPVRMYAILGADCEHAKYIVALLRCVLIFAIIATYFDYYN</sequence>
<dbReference type="AlphaFoldDB" id="A0A917JU62"/>
<keyword evidence="3" id="KW-1185">Reference proteome</keyword>
<keyword evidence="1" id="KW-0472">Membrane</keyword>
<protein>
    <submittedName>
        <fullName evidence="2">Uncharacterized protein</fullName>
    </submittedName>
</protein>
<comment type="caution">
    <text evidence="2">The sequence shown here is derived from an EMBL/GenBank/DDBJ whole genome shotgun (WGS) entry which is preliminary data.</text>
</comment>
<reference evidence="2" key="2">
    <citation type="submission" date="2020-09" db="EMBL/GenBank/DDBJ databases">
        <authorList>
            <person name="Sun Q."/>
            <person name="Ohkuma M."/>
        </authorList>
    </citation>
    <scope>NUCLEOTIDE SEQUENCE</scope>
    <source>
        <strain evidence="2">JCM 13919</strain>
    </source>
</reference>
<proteinExistence type="predicted"/>
<evidence type="ECO:0000313" key="3">
    <source>
        <dbReference type="Proteomes" id="UP000630149"/>
    </source>
</evidence>